<proteinExistence type="predicted"/>
<keyword evidence="2" id="KW-1185">Reference proteome</keyword>
<reference evidence="1" key="1">
    <citation type="submission" date="2022-03" db="EMBL/GenBank/DDBJ databases">
        <authorList>
            <person name="Alioto T."/>
            <person name="Alioto T."/>
            <person name="Gomez Garrido J."/>
        </authorList>
    </citation>
    <scope>NUCLEOTIDE SEQUENCE</scope>
</reference>
<name>A0AAD1SSU3_PELCU</name>
<evidence type="ECO:0000313" key="1">
    <source>
        <dbReference type="EMBL" id="CAH2306931.1"/>
    </source>
</evidence>
<evidence type="ECO:0000313" key="2">
    <source>
        <dbReference type="Proteomes" id="UP001295444"/>
    </source>
</evidence>
<dbReference type="Proteomes" id="UP001295444">
    <property type="component" value="Chromosome 07"/>
</dbReference>
<organism evidence="1 2">
    <name type="scientific">Pelobates cultripes</name>
    <name type="common">Western spadefoot toad</name>
    <dbReference type="NCBI Taxonomy" id="61616"/>
    <lineage>
        <taxon>Eukaryota</taxon>
        <taxon>Metazoa</taxon>
        <taxon>Chordata</taxon>
        <taxon>Craniata</taxon>
        <taxon>Vertebrata</taxon>
        <taxon>Euteleostomi</taxon>
        <taxon>Amphibia</taxon>
        <taxon>Batrachia</taxon>
        <taxon>Anura</taxon>
        <taxon>Pelobatoidea</taxon>
        <taxon>Pelobatidae</taxon>
        <taxon>Pelobates</taxon>
    </lineage>
</organism>
<gene>
    <name evidence="1" type="ORF">PECUL_23A045359</name>
</gene>
<feature type="non-terminal residue" evidence="1">
    <location>
        <position position="1"/>
    </location>
</feature>
<dbReference type="AlphaFoldDB" id="A0AAD1SSU3"/>
<protein>
    <submittedName>
        <fullName evidence="1">Uncharacterized protein</fullName>
    </submittedName>
</protein>
<sequence>VLTGFQCTEGFFKPCRFQSAGRGSIFSGEPRPILCLSSAADSISQSPRLLFPAITFPPAYPKRLSYDADLSRPFNGGDLAAAILSLSVTANGSSTAARKFLQSSCGYRLY</sequence>
<dbReference type="EMBL" id="OW240918">
    <property type="protein sequence ID" value="CAH2306931.1"/>
    <property type="molecule type" value="Genomic_DNA"/>
</dbReference>
<accession>A0AAD1SSU3</accession>